<sequence>AQSLSNNTVAVRVEGQVFFKGQPAKWNADFLNNKGEIQKNLIWDLCRSVNYGIAMVQNLSMVPNYCNLIELYNGSLYAIVDIYMNRTVLDFFGVDYTSVHFHDLLGGYVKKVDPLSSEYIFQENVVTNWVSRAEHVLVHFGLFLVTRGLCVKTNLTNVSTKQRCVFILSNPSVDR</sequence>
<proteinExistence type="predicted"/>
<gene>
    <name evidence="1" type="ORF">EG68_09028</name>
</gene>
<evidence type="ECO:0000313" key="2">
    <source>
        <dbReference type="Proteomes" id="UP000822476"/>
    </source>
</evidence>
<organism evidence="1 2">
    <name type="scientific">Paragonimus skrjabini miyazakii</name>
    <dbReference type="NCBI Taxonomy" id="59628"/>
    <lineage>
        <taxon>Eukaryota</taxon>
        <taxon>Metazoa</taxon>
        <taxon>Spiralia</taxon>
        <taxon>Lophotrochozoa</taxon>
        <taxon>Platyhelminthes</taxon>
        <taxon>Trematoda</taxon>
        <taxon>Digenea</taxon>
        <taxon>Plagiorchiida</taxon>
        <taxon>Troglotremata</taxon>
        <taxon>Troglotrematidae</taxon>
        <taxon>Paragonimus</taxon>
    </lineage>
</organism>
<evidence type="ECO:0000313" key="1">
    <source>
        <dbReference type="EMBL" id="KAF7252993.1"/>
    </source>
</evidence>
<dbReference type="AlphaFoldDB" id="A0A8S9YIN9"/>
<name>A0A8S9YIN9_9TREM</name>
<feature type="non-terminal residue" evidence="1">
    <location>
        <position position="175"/>
    </location>
</feature>
<keyword evidence="2" id="KW-1185">Reference proteome</keyword>
<protein>
    <submittedName>
        <fullName evidence="1">Uncharacterized protein</fullName>
    </submittedName>
</protein>
<dbReference type="OrthoDB" id="10386997at2759"/>
<dbReference type="EMBL" id="JTDE01004798">
    <property type="protein sequence ID" value="KAF7252993.1"/>
    <property type="molecule type" value="Genomic_DNA"/>
</dbReference>
<reference evidence="1" key="1">
    <citation type="submission" date="2019-07" db="EMBL/GenBank/DDBJ databases">
        <title>Annotation for the trematode Paragonimus miyazaki's.</title>
        <authorList>
            <person name="Choi Y.-J."/>
        </authorList>
    </citation>
    <scope>NUCLEOTIDE SEQUENCE</scope>
    <source>
        <strain evidence="1">Japan</strain>
    </source>
</reference>
<dbReference type="Proteomes" id="UP000822476">
    <property type="component" value="Unassembled WGS sequence"/>
</dbReference>
<comment type="caution">
    <text evidence="1">The sequence shown here is derived from an EMBL/GenBank/DDBJ whole genome shotgun (WGS) entry which is preliminary data.</text>
</comment>
<accession>A0A8S9YIN9</accession>